<dbReference type="Proteomes" id="UP000823405">
    <property type="component" value="Unassembled WGS sequence"/>
</dbReference>
<evidence type="ECO:0000256" key="3">
    <source>
        <dbReference type="ARBA" id="ARBA00022737"/>
    </source>
</evidence>
<dbReference type="AlphaFoldDB" id="A0A9P6UQB7"/>
<keyword evidence="4 7" id="KW-0863">Zinc-finger</keyword>
<feature type="region of interest" description="Disordered" evidence="8">
    <location>
        <begin position="588"/>
        <end position="611"/>
    </location>
</feature>
<evidence type="ECO:0000256" key="4">
    <source>
        <dbReference type="ARBA" id="ARBA00022771"/>
    </source>
</evidence>
<dbReference type="InterPro" id="IPR050331">
    <property type="entry name" value="Zinc_finger"/>
</dbReference>
<dbReference type="InterPro" id="IPR036236">
    <property type="entry name" value="Znf_C2H2_sf"/>
</dbReference>
<dbReference type="InterPro" id="IPR013087">
    <property type="entry name" value="Znf_C2H2_type"/>
</dbReference>
<dbReference type="OrthoDB" id="8922241at2759"/>
<evidence type="ECO:0000256" key="5">
    <source>
        <dbReference type="ARBA" id="ARBA00022833"/>
    </source>
</evidence>
<evidence type="ECO:0000259" key="9">
    <source>
        <dbReference type="PROSITE" id="PS50157"/>
    </source>
</evidence>
<dbReference type="EMBL" id="JAAAIN010000324">
    <property type="protein sequence ID" value="KAG0316174.1"/>
    <property type="molecule type" value="Genomic_DNA"/>
</dbReference>
<reference evidence="10" key="1">
    <citation type="journal article" date="2020" name="Fungal Divers.">
        <title>Resolving the Mortierellaceae phylogeny through synthesis of multi-gene phylogenetics and phylogenomics.</title>
        <authorList>
            <person name="Vandepol N."/>
            <person name="Liber J."/>
            <person name="Desiro A."/>
            <person name="Na H."/>
            <person name="Kennedy M."/>
            <person name="Barry K."/>
            <person name="Grigoriev I.V."/>
            <person name="Miller A.N."/>
            <person name="O'Donnell K."/>
            <person name="Stajich J.E."/>
            <person name="Bonito G."/>
        </authorList>
    </citation>
    <scope>NUCLEOTIDE SEQUENCE</scope>
    <source>
        <strain evidence="10">NVP60</strain>
    </source>
</reference>
<dbReference type="PANTHER" id="PTHR16515:SF49">
    <property type="entry name" value="GASTRULA ZINC FINGER PROTEIN XLCGF49.1-LIKE-RELATED"/>
    <property type="match status" value="1"/>
</dbReference>
<evidence type="ECO:0000313" key="10">
    <source>
        <dbReference type="EMBL" id="KAG0316174.1"/>
    </source>
</evidence>
<keyword evidence="5" id="KW-0862">Zinc</keyword>
<keyword evidence="6" id="KW-0539">Nucleus</keyword>
<evidence type="ECO:0000313" key="11">
    <source>
        <dbReference type="Proteomes" id="UP000823405"/>
    </source>
</evidence>
<keyword evidence="11" id="KW-1185">Reference proteome</keyword>
<accession>A0A9P6UQB7</accession>
<feature type="compositionally biased region" description="Polar residues" evidence="8">
    <location>
        <begin position="489"/>
        <end position="504"/>
    </location>
</feature>
<keyword evidence="2" id="KW-0479">Metal-binding</keyword>
<dbReference type="Gene3D" id="3.30.160.60">
    <property type="entry name" value="Classic Zinc Finger"/>
    <property type="match status" value="1"/>
</dbReference>
<protein>
    <recommendedName>
        <fullName evidence="9">C2H2-type domain-containing protein</fullName>
    </recommendedName>
</protein>
<evidence type="ECO:0000256" key="8">
    <source>
        <dbReference type="SAM" id="MobiDB-lite"/>
    </source>
</evidence>
<organism evidence="10 11">
    <name type="scientific">Linnemannia gamsii</name>
    <dbReference type="NCBI Taxonomy" id="64522"/>
    <lineage>
        <taxon>Eukaryota</taxon>
        <taxon>Fungi</taxon>
        <taxon>Fungi incertae sedis</taxon>
        <taxon>Mucoromycota</taxon>
        <taxon>Mortierellomycotina</taxon>
        <taxon>Mortierellomycetes</taxon>
        <taxon>Mortierellales</taxon>
        <taxon>Mortierellaceae</taxon>
        <taxon>Linnemannia</taxon>
    </lineage>
</organism>
<dbReference type="GO" id="GO:0008270">
    <property type="term" value="F:zinc ion binding"/>
    <property type="evidence" value="ECO:0007669"/>
    <property type="project" value="UniProtKB-KW"/>
</dbReference>
<dbReference type="PROSITE" id="PS00028">
    <property type="entry name" value="ZINC_FINGER_C2H2_1"/>
    <property type="match status" value="1"/>
</dbReference>
<comment type="subcellular location">
    <subcellularLocation>
        <location evidence="1">Nucleus</location>
    </subcellularLocation>
</comment>
<feature type="domain" description="C2H2-type" evidence="9">
    <location>
        <begin position="539"/>
        <end position="565"/>
    </location>
</feature>
<comment type="caution">
    <text evidence="10">The sequence shown here is derived from an EMBL/GenBank/DDBJ whole genome shotgun (WGS) entry which is preliminary data.</text>
</comment>
<dbReference type="PROSITE" id="PS50157">
    <property type="entry name" value="ZINC_FINGER_C2H2_2"/>
    <property type="match status" value="1"/>
</dbReference>
<name>A0A9P6UQB7_9FUNG</name>
<sequence>MQTQYRRHHHRVMRDNVASLGGVINSFSLIDPNADLSTAGLSMEDVPPVSYEETSVTATRRFLGVTGPVPNGDPYGFQGKAYNFTFGYVDCLSQVEDPSKWIGHLLDNPERAFLQAGDTHFYRDDRLDPVALRQVFAIHQALEEFLNDSLSFYPYLRAHFPLDEIFSCIHGRIYALLQLIPDSVVLIRLDLPFYDPISQAVRTVLEQVTVEYFRSPWSMEWNIRVRAAPVDKHAIWYLSLPDGSNAKSEYNEPPPRCVEDNLADFSGNVFPAHTVNSEQAPVPEYDPGMDLSSLLSTSPEFDNRISATKNIESVPFPTSSASTGHAIQSPAASIVPDRTSSVQMVTPTPPVDPGITVNSSTSFAGEADKEILEHITEHDHDARRHSNIQTTNTLGSHSLPHILGLIAPTPSSSNAPSLCDTQSAQTAAISRPVTICAAPDPQSLSVIPDHPPNNHSQSLKATNNDDEGDSSSSAISDIEIDEPPIPKSNGHQPATNHGLTGATNSSHVRTFHCRVCNRKPFKSKWNLDKHMDTHNGVTYTCTICGETYSRAHDRRRHILRKHNGELWKCNYCPKTLARKPTPGKPHRCLAGTGQPPSYVKVRPDDLTVANP</sequence>
<gene>
    <name evidence="10" type="ORF">BGZ97_007305</name>
</gene>
<evidence type="ECO:0000256" key="6">
    <source>
        <dbReference type="ARBA" id="ARBA00023242"/>
    </source>
</evidence>
<feature type="region of interest" description="Disordered" evidence="8">
    <location>
        <begin position="440"/>
        <end position="504"/>
    </location>
</feature>
<dbReference type="GO" id="GO:0005634">
    <property type="term" value="C:nucleus"/>
    <property type="evidence" value="ECO:0007669"/>
    <property type="project" value="UniProtKB-SubCell"/>
</dbReference>
<proteinExistence type="predicted"/>
<dbReference type="SMART" id="SM00355">
    <property type="entry name" value="ZnF_C2H2"/>
    <property type="match status" value="2"/>
</dbReference>
<evidence type="ECO:0000256" key="7">
    <source>
        <dbReference type="PROSITE-ProRule" id="PRU00042"/>
    </source>
</evidence>
<dbReference type="GO" id="GO:0010468">
    <property type="term" value="P:regulation of gene expression"/>
    <property type="evidence" value="ECO:0007669"/>
    <property type="project" value="TreeGrafter"/>
</dbReference>
<keyword evidence="3" id="KW-0677">Repeat</keyword>
<feature type="compositionally biased region" description="Polar residues" evidence="8">
    <location>
        <begin position="453"/>
        <end position="462"/>
    </location>
</feature>
<evidence type="ECO:0000256" key="1">
    <source>
        <dbReference type="ARBA" id="ARBA00004123"/>
    </source>
</evidence>
<evidence type="ECO:0000256" key="2">
    <source>
        <dbReference type="ARBA" id="ARBA00022723"/>
    </source>
</evidence>
<dbReference type="PANTHER" id="PTHR16515">
    <property type="entry name" value="PR DOMAIN ZINC FINGER PROTEIN"/>
    <property type="match status" value="1"/>
</dbReference>
<dbReference type="SUPFAM" id="SSF57667">
    <property type="entry name" value="beta-beta-alpha zinc fingers"/>
    <property type="match status" value="1"/>
</dbReference>